<proteinExistence type="inferred from homology"/>
<evidence type="ECO:0000256" key="2">
    <source>
        <dbReference type="ARBA" id="ARBA00012190"/>
    </source>
</evidence>
<evidence type="ECO:0000313" key="17">
    <source>
        <dbReference type="Proteomes" id="UP000682733"/>
    </source>
</evidence>
<dbReference type="AlphaFoldDB" id="A0A8S2KKL8"/>
<evidence type="ECO:0000256" key="12">
    <source>
        <dbReference type="SAM" id="Coils"/>
    </source>
</evidence>
<sequence>TITKKDGVFVGGDEIVKTIKLVCEDYPELYQQNSSLDNYDIHSYQKMKELCDKYNKIIDTLIRLNRGTEAFSARLQQRASQKLFKHILQQVYTRAVTDPEKLRVYEPFSPSVYGETSTDLIDSIIKTIDLKKDHTFIDLGSGVGNVVLQIAALADCKHVYGIEHEEIPAKYAEAMETEFRFWMRWYGKRFSDFQLERGDFLLHEKINDRIKEADVIFVNNFVFGANVDHELKLKFMNMKDGAKIVSSKEFCSIDFRLNDRTKNDIGAVMHVSKPDELYGKVSWSDKSVHYFLHMIDHKKLAKYYEDKKRQHNAKTSKPKNHTNGDDENSLSSTSNNSSISSCSSKSSPELNKLKTKLMKHDENKPPVNKKRKIQTPVPVGTPGIRRTSRATRNRRKPDKFCSEDDEDIEEDNDFDLSVDDEFDTDEHLSVKRRKSSVHYRNTLSELHDASGTMINPTDNNNGRSCVTTTNLNGNNRYNYREMTKLFNDNLELKSFRDLCLVEEQDQRFLNFVNHYIDEYRKRLIDYFNYMKTEQYHKHVKKQLDDEMELNKSLKTKIVHLENSIETLLEESIELLKLRTKELGIENLEKPDELITYANNISNTHKELCSKVALLNKEISDLDNENEEMTTFLNGLTSDNGINEQDFSNETQQQQHIKAGNSPVLNKVTSVNKTNGNGVHTDNIYSTLLANMSLQTQLQRNCHDKTINDQILVERIKSNMLNSIDPTLTIRSTKEKIITENSLPLTKTKNDLICYSPISPTNEDRESTATMEFSTNKSLSTVSSPSYHIVKAQRKEENLHKKTSKTEPSSIVSPLKLIKVNEQPKTGRRSPSRISQIQTLSSNINNLLSTKKIEPVQVHSVVTRPHVHDNKNPQEHQTSHHHQSNLVDKVLVHPIDVKQVYQQLATTQPILLNNIEVEQLKNTAIISCPKKKRDYFGKSSTCSSVSSSSNDINHSCSPLLATSNASKNHQSLKTAMIVESIKQHRSQKSSISKTLVGDKDLTRPSSTPSSLLSTAILDRPQSISSI</sequence>
<evidence type="ECO:0000256" key="8">
    <source>
        <dbReference type="ARBA" id="ARBA00023242"/>
    </source>
</evidence>
<dbReference type="GO" id="GO:0000077">
    <property type="term" value="P:DNA damage checkpoint signaling"/>
    <property type="evidence" value="ECO:0007669"/>
    <property type="project" value="TreeGrafter"/>
</dbReference>
<organism evidence="16 17">
    <name type="scientific">Didymodactylos carnosus</name>
    <dbReference type="NCBI Taxonomy" id="1234261"/>
    <lineage>
        <taxon>Eukaryota</taxon>
        <taxon>Metazoa</taxon>
        <taxon>Spiralia</taxon>
        <taxon>Gnathifera</taxon>
        <taxon>Rotifera</taxon>
        <taxon>Eurotatoria</taxon>
        <taxon>Bdelloidea</taxon>
        <taxon>Philodinida</taxon>
        <taxon>Philodinidae</taxon>
        <taxon>Didymodactylos</taxon>
    </lineage>
</organism>
<evidence type="ECO:0000256" key="1">
    <source>
        <dbReference type="ARBA" id="ARBA00004123"/>
    </source>
</evidence>
<keyword evidence="4 11" id="KW-0489">Methyltransferase</keyword>
<evidence type="ECO:0000313" key="15">
    <source>
        <dbReference type="EMBL" id="CAF1082835.1"/>
    </source>
</evidence>
<evidence type="ECO:0000256" key="3">
    <source>
        <dbReference type="ARBA" id="ARBA00020987"/>
    </source>
</evidence>
<evidence type="ECO:0000256" key="4">
    <source>
        <dbReference type="ARBA" id="ARBA00022603"/>
    </source>
</evidence>
<keyword evidence="5 11" id="KW-0808">Transferase</keyword>
<evidence type="ECO:0000256" key="11">
    <source>
        <dbReference type="RuleBase" id="RU271113"/>
    </source>
</evidence>
<dbReference type="GO" id="GO:0005634">
    <property type="term" value="C:nucleus"/>
    <property type="evidence" value="ECO:0007669"/>
    <property type="project" value="UniProtKB-SubCell"/>
</dbReference>
<evidence type="ECO:0000256" key="5">
    <source>
        <dbReference type="ARBA" id="ARBA00022679"/>
    </source>
</evidence>
<dbReference type="Pfam" id="PF08123">
    <property type="entry name" value="DOT1"/>
    <property type="match status" value="1"/>
</dbReference>
<dbReference type="EMBL" id="CAJNOK010009170">
    <property type="protein sequence ID" value="CAF1082835.1"/>
    <property type="molecule type" value="Genomic_DNA"/>
</dbReference>
<accession>A0A8S2KKL8</accession>
<evidence type="ECO:0000256" key="6">
    <source>
        <dbReference type="ARBA" id="ARBA00022691"/>
    </source>
</evidence>
<dbReference type="Gene3D" id="1.10.260.60">
    <property type="match status" value="1"/>
</dbReference>
<comment type="subcellular location">
    <subcellularLocation>
        <location evidence="1 11">Nucleus</location>
    </subcellularLocation>
</comment>
<dbReference type="GO" id="GO:0140956">
    <property type="term" value="F:histone H3K79 trimethyltransferase activity"/>
    <property type="evidence" value="ECO:0007669"/>
    <property type="project" value="UniProtKB-EC"/>
</dbReference>
<keyword evidence="8 11" id="KW-0539">Nucleus</keyword>
<dbReference type="EMBL" id="CAJOBA010009184">
    <property type="protein sequence ID" value="CAF3845535.1"/>
    <property type="molecule type" value="Genomic_DNA"/>
</dbReference>
<comment type="catalytic activity">
    <reaction evidence="10 11">
        <text>L-lysyl(79)-[histone H3] + 3 S-adenosyl-L-methionine = N(6),N(6),N(6)-trimethyl-L-lysyl(79)-[histone H3] + 3 S-adenosyl-L-homocysteine + 3 H(+)</text>
        <dbReference type="Rhea" id="RHEA:60328"/>
        <dbReference type="Rhea" id="RHEA-COMP:15549"/>
        <dbReference type="Rhea" id="RHEA-COMP:15552"/>
        <dbReference type="ChEBI" id="CHEBI:15378"/>
        <dbReference type="ChEBI" id="CHEBI:29969"/>
        <dbReference type="ChEBI" id="CHEBI:57856"/>
        <dbReference type="ChEBI" id="CHEBI:59789"/>
        <dbReference type="ChEBI" id="CHEBI:61961"/>
        <dbReference type="EC" id="2.1.1.360"/>
    </reaction>
</comment>
<evidence type="ECO:0000313" key="16">
    <source>
        <dbReference type="EMBL" id="CAF3845535.1"/>
    </source>
</evidence>
<feature type="compositionally biased region" description="Basic residues" evidence="13">
    <location>
        <begin position="309"/>
        <end position="320"/>
    </location>
</feature>
<dbReference type="PROSITE" id="PS51569">
    <property type="entry name" value="DOT1"/>
    <property type="match status" value="1"/>
</dbReference>
<gene>
    <name evidence="15" type="ORF">OVA965_LOCUS18447</name>
    <name evidence="16" type="ORF">TMI583_LOCUS18456</name>
</gene>
<feature type="compositionally biased region" description="Low complexity" evidence="13">
    <location>
        <begin position="329"/>
        <end position="347"/>
    </location>
</feature>
<keyword evidence="12" id="KW-0175">Coiled coil</keyword>
<dbReference type="GO" id="GO:0006281">
    <property type="term" value="P:DNA repair"/>
    <property type="evidence" value="ECO:0007669"/>
    <property type="project" value="TreeGrafter"/>
</dbReference>
<feature type="region of interest" description="Disordered" evidence="13">
    <location>
        <begin position="307"/>
        <end position="407"/>
    </location>
</feature>
<evidence type="ECO:0000256" key="7">
    <source>
        <dbReference type="ARBA" id="ARBA00022853"/>
    </source>
</evidence>
<dbReference type="Proteomes" id="UP000677228">
    <property type="component" value="Unassembled WGS sequence"/>
</dbReference>
<evidence type="ECO:0000256" key="10">
    <source>
        <dbReference type="ARBA" id="ARBA00047770"/>
    </source>
</evidence>
<dbReference type="InterPro" id="IPR030445">
    <property type="entry name" value="H3-K79_meTrfase"/>
</dbReference>
<name>A0A8S2KKL8_9BILA</name>
<dbReference type="CDD" id="cd02440">
    <property type="entry name" value="AdoMet_MTases"/>
    <property type="match status" value="1"/>
</dbReference>
<feature type="domain" description="DOT1" evidence="14">
    <location>
        <begin position="1"/>
        <end position="308"/>
    </location>
</feature>
<comment type="similarity">
    <text evidence="11">Belongs to the class I-like SAM-binding methyltransferase superfamily. DOT1 family.</text>
</comment>
<comment type="miscellaneous">
    <text evidence="11">In contrast to other lysine histone methyltransferases, it does not contain a SET domain, suggesting the existence of another mechanism for methylation of lysine residues of histones.</text>
</comment>
<evidence type="ECO:0000259" key="14">
    <source>
        <dbReference type="PROSITE" id="PS51569"/>
    </source>
</evidence>
<dbReference type="InterPro" id="IPR025789">
    <property type="entry name" value="DOT1_dom"/>
</dbReference>
<feature type="coiled-coil region" evidence="12">
    <location>
        <begin position="543"/>
        <end position="570"/>
    </location>
</feature>
<comment type="function">
    <text evidence="11">Histone methyltransferase that specifically trimethylates histone H3 to form H3K79me3. This methylation is required for telomere silencing and for the pachytene checkpoint during the meiotic cell cycle by allowing the recruitment of RAD9 to double strand breaks. Nucleosomes are preferred as substrate compared to free histone.</text>
</comment>
<evidence type="ECO:0000256" key="9">
    <source>
        <dbReference type="ARBA" id="ARBA00029821"/>
    </source>
</evidence>
<reference evidence="16" key="1">
    <citation type="submission" date="2021-02" db="EMBL/GenBank/DDBJ databases">
        <authorList>
            <person name="Nowell W R."/>
        </authorList>
    </citation>
    <scope>NUCLEOTIDE SEQUENCE</scope>
</reference>
<feature type="compositionally biased region" description="Basic residues" evidence="13">
    <location>
        <begin position="386"/>
        <end position="397"/>
    </location>
</feature>
<dbReference type="PANTHER" id="PTHR21451:SF0">
    <property type="entry name" value="HISTONE-LYSINE N-METHYLTRANSFERASE, H3 LYSINE-79 SPECIFIC"/>
    <property type="match status" value="1"/>
</dbReference>
<dbReference type="Proteomes" id="UP000682733">
    <property type="component" value="Unassembled WGS sequence"/>
</dbReference>
<keyword evidence="6 11" id="KW-0949">S-adenosyl-L-methionine</keyword>
<comment type="caution">
    <text evidence="16">The sequence shown here is derived from an EMBL/GenBank/DDBJ whole genome shotgun (WGS) entry which is preliminary data.</text>
</comment>
<dbReference type="Gene3D" id="3.40.50.150">
    <property type="entry name" value="Vaccinia Virus protein VP39"/>
    <property type="match status" value="1"/>
</dbReference>
<evidence type="ECO:0000256" key="13">
    <source>
        <dbReference type="SAM" id="MobiDB-lite"/>
    </source>
</evidence>
<dbReference type="InterPro" id="IPR029063">
    <property type="entry name" value="SAM-dependent_MTases_sf"/>
</dbReference>
<dbReference type="EC" id="2.1.1.360" evidence="2 11"/>
<dbReference type="SUPFAM" id="SSF53335">
    <property type="entry name" value="S-adenosyl-L-methionine-dependent methyltransferases"/>
    <property type="match status" value="1"/>
</dbReference>
<dbReference type="GO" id="GO:0032259">
    <property type="term" value="P:methylation"/>
    <property type="evidence" value="ECO:0007669"/>
    <property type="project" value="UniProtKB-KW"/>
</dbReference>
<keyword evidence="7 11" id="KW-0156">Chromatin regulator</keyword>
<dbReference type="PANTHER" id="PTHR21451">
    <property type="entry name" value="HISTONE H3 METHYLTRANSFERASE"/>
    <property type="match status" value="1"/>
</dbReference>
<dbReference type="FunFam" id="3.40.50.150:FF:000033">
    <property type="entry name" value="Histone-lysine N-methyltransferase, H3 lysine-79 specific"/>
    <property type="match status" value="1"/>
</dbReference>
<feature type="non-terminal residue" evidence="16">
    <location>
        <position position="1"/>
    </location>
</feature>
<protein>
    <recommendedName>
        <fullName evidence="3 11">Histone-lysine N-methyltransferase, H3 lysine-79 specific</fullName>
        <ecNumber evidence="2 11">2.1.1.360</ecNumber>
    </recommendedName>
    <alternativeName>
        <fullName evidence="9 11">Histone H3-K79 methyltransferase</fullName>
    </alternativeName>
</protein>